<comment type="caution">
    <text evidence="1">The sequence shown here is derived from an EMBL/GenBank/DDBJ whole genome shotgun (WGS) entry which is preliminary data.</text>
</comment>
<proteinExistence type="predicted"/>
<sequence>MMKSGRNFAEKRAREIYWKSIADNRDDEIRKKLCGEVCQRNILEKYSGQP</sequence>
<reference evidence="1 2" key="1">
    <citation type="submission" date="2020-08" db="EMBL/GenBank/DDBJ databases">
        <title>Genomic Encyclopedia of Type Strains, Phase IV (KMG-V): Genome sequencing to study the core and pangenomes of soil and plant-associated prokaryotes.</title>
        <authorList>
            <person name="Whitman W."/>
        </authorList>
    </citation>
    <scope>NUCLEOTIDE SEQUENCE [LARGE SCALE GENOMIC DNA]</scope>
    <source>
        <strain evidence="1 2">MP7CTX6</strain>
    </source>
</reference>
<evidence type="ECO:0000313" key="2">
    <source>
        <dbReference type="Proteomes" id="UP000537718"/>
    </source>
</evidence>
<protein>
    <submittedName>
        <fullName evidence="1">Uncharacterized protein</fullName>
    </submittedName>
</protein>
<organism evidence="1 2">
    <name type="scientific">Pedobacter cryoconitis</name>
    <dbReference type="NCBI Taxonomy" id="188932"/>
    <lineage>
        <taxon>Bacteria</taxon>
        <taxon>Pseudomonadati</taxon>
        <taxon>Bacteroidota</taxon>
        <taxon>Sphingobacteriia</taxon>
        <taxon>Sphingobacteriales</taxon>
        <taxon>Sphingobacteriaceae</taxon>
        <taxon>Pedobacter</taxon>
    </lineage>
</organism>
<gene>
    <name evidence="1" type="ORF">HDE69_000652</name>
</gene>
<name>A0A7W9DID7_9SPHI</name>
<dbReference type="Proteomes" id="UP000537718">
    <property type="component" value="Unassembled WGS sequence"/>
</dbReference>
<dbReference type="EMBL" id="JACHCF010000002">
    <property type="protein sequence ID" value="MBB5619614.1"/>
    <property type="molecule type" value="Genomic_DNA"/>
</dbReference>
<evidence type="ECO:0000313" key="1">
    <source>
        <dbReference type="EMBL" id="MBB5619614.1"/>
    </source>
</evidence>
<accession>A0A7W9DID7</accession>
<dbReference type="AlphaFoldDB" id="A0A7W9DID7"/>